<dbReference type="PANTHER" id="PTHR10117:SF54">
    <property type="entry name" value="TRANSIENT RECEPTOR POTENTIAL-GAMMA PROTEIN"/>
    <property type="match status" value="1"/>
</dbReference>
<keyword evidence="3" id="KW-0407">Ion channel</keyword>
<dbReference type="GO" id="GO:0051480">
    <property type="term" value="P:regulation of cytosolic calcium ion concentration"/>
    <property type="evidence" value="ECO:0007669"/>
    <property type="project" value="TreeGrafter"/>
</dbReference>
<keyword evidence="5" id="KW-0675">Receptor</keyword>
<dbReference type="OrthoDB" id="2373987at2759"/>
<dbReference type="GO" id="GO:0070679">
    <property type="term" value="F:inositol 1,4,5 trisphosphate binding"/>
    <property type="evidence" value="ECO:0007669"/>
    <property type="project" value="TreeGrafter"/>
</dbReference>
<dbReference type="GO" id="GO:0034703">
    <property type="term" value="C:cation channel complex"/>
    <property type="evidence" value="ECO:0007669"/>
    <property type="project" value="TreeGrafter"/>
</dbReference>
<accession>A0A2G8KYD2</accession>
<proteinExistence type="predicted"/>
<evidence type="ECO:0000313" key="6">
    <source>
        <dbReference type="Proteomes" id="UP000230750"/>
    </source>
</evidence>
<dbReference type="AlphaFoldDB" id="A0A2G8KYD2"/>
<sequence>MEIPSYLFVMSFLDETFTVPPPFNLLPNCASTIKNTFRRIKRCYCCLFSRKRSDENNVTSHRDEISMDSIGDPFPDNQTGPSHYNRVDERTYRRVTSTLVERYIAERTSHERKLEGDITLADMRNLKNDVIGLRYNLFKEVWCINEKLQTGHTESDHINTEMTTVQMCSTLWLRIRKTFTTLKPVYGSG</sequence>
<evidence type="ECO:0000313" key="5">
    <source>
        <dbReference type="EMBL" id="PIK53009.1"/>
    </source>
</evidence>
<dbReference type="GO" id="GO:0015279">
    <property type="term" value="F:store-operated calcium channel activity"/>
    <property type="evidence" value="ECO:0007669"/>
    <property type="project" value="TreeGrafter"/>
</dbReference>
<evidence type="ECO:0000256" key="1">
    <source>
        <dbReference type="ARBA" id="ARBA00022448"/>
    </source>
</evidence>
<evidence type="ECO:0000256" key="3">
    <source>
        <dbReference type="ARBA" id="ARBA00023303"/>
    </source>
</evidence>
<gene>
    <name evidence="5" type="ORF">BSL78_10070</name>
</gene>
<organism evidence="5 6">
    <name type="scientific">Stichopus japonicus</name>
    <name type="common">Sea cucumber</name>
    <dbReference type="NCBI Taxonomy" id="307972"/>
    <lineage>
        <taxon>Eukaryota</taxon>
        <taxon>Metazoa</taxon>
        <taxon>Echinodermata</taxon>
        <taxon>Eleutherozoa</taxon>
        <taxon>Echinozoa</taxon>
        <taxon>Holothuroidea</taxon>
        <taxon>Aspidochirotacea</taxon>
        <taxon>Aspidochirotida</taxon>
        <taxon>Stichopodidae</taxon>
        <taxon>Apostichopus</taxon>
    </lineage>
</organism>
<protein>
    <submittedName>
        <fullName evidence="5">Putative short transient receptor potential channel 3 isoform X2</fullName>
    </submittedName>
</protein>
<feature type="region of interest" description="Disordered" evidence="4">
    <location>
        <begin position="58"/>
        <end position="83"/>
    </location>
</feature>
<dbReference type="GO" id="GO:0005886">
    <property type="term" value="C:plasma membrane"/>
    <property type="evidence" value="ECO:0007669"/>
    <property type="project" value="TreeGrafter"/>
</dbReference>
<dbReference type="EMBL" id="MRZV01000305">
    <property type="protein sequence ID" value="PIK53009.1"/>
    <property type="molecule type" value="Genomic_DNA"/>
</dbReference>
<comment type="caution">
    <text evidence="5">The sequence shown here is derived from an EMBL/GenBank/DDBJ whole genome shotgun (WGS) entry which is preliminary data.</text>
</comment>
<keyword evidence="6" id="KW-1185">Reference proteome</keyword>
<keyword evidence="1" id="KW-0813">Transport</keyword>
<reference evidence="5 6" key="1">
    <citation type="journal article" date="2017" name="PLoS Biol.">
        <title>The sea cucumber genome provides insights into morphological evolution and visceral regeneration.</title>
        <authorList>
            <person name="Zhang X."/>
            <person name="Sun L."/>
            <person name="Yuan J."/>
            <person name="Sun Y."/>
            <person name="Gao Y."/>
            <person name="Zhang L."/>
            <person name="Li S."/>
            <person name="Dai H."/>
            <person name="Hamel J.F."/>
            <person name="Liu C."/>
            <person name="Yu Y."/>
            <person name="Liu S."/>
            <person name="Lin W."/>
            <person name="Guo K."/>
            <person name="Jin S."/>
            <person name="Xu P."/>
            <person name="Storey K.B."/>
            <person name="Huan P."/>
            <person name="Zhang T."/>
            <person name="Zhou Y."/>
            <person name="Zhang J."/>
            <person name="Lin C."/>
            <person name="Li X."/>
            <person name="Xing L."/>
            <person name="Huo D."/>
            <person name="Sun M."/>
            <person name="Wang L."/>
            <person name="Mercier A."/>
            <person name="Li F."/>
            <person name="Yang H."/>
            <person name="Xiang J."/>
        </authorList>
    </citation>
    <scope>NUCLEOTIDE SEQUENCE [LARGE SCALE GENOMIC DNA]</scope>
    <source>
        <strain evidence="5">Shaxun</strain>
        <tissue evidence="5">Muscle</tissue>
    </source>
</reference>
<evidence type="ECO:0000256" key="4">
    <source>
        <dbReference type="SAM" id="MobiDB-lite"/>
    </source>
</evidence>
<dbReference type="Proteomes" id="UP000230750">
    <property type="component" value="Unassembled WGS sequence"/>
</dbReference>
<dbReference type="PANTHER" id="PTHR10117">
    <property type="entry name" value="TRANSIENT RECEPTOR POTENTIAL CHANNEL"/>
    <property type="match status" value="1"/>
</dbReference>
<name>A0A2G8KYD2_STIJA</name>
<evidence type="ECO:0000256" key="2">
    <source>
        <dbReference type="ARBA" id="ARBA00023065"/>
    </source>
</evidence>
<dbReference type="InterPro" id="IPR002153">
    <property type="entry name" value="TRPC_channel"/>
</dbReference>
<keyword evidence="2" id="KW-0406">Ion transport</keyword>